<dbReference type="GO" id="GO:0016020">
    <property type="term" value="C:membrane"/>
    <property type="evidence" value="ECO:0007669"/>
    <property type="project" value="InterPro"/>
</dbReference>
<dbReference type="GO" id="GO:0006508">
    <property type="term" value="P:proteolysis"/>
    <property type="evidence" value="ECO:0007669"/>
    <property type="project" value="InterPro"/>
</dbReference>
<dbReference type="GO" id="GO:0005524">
    <property type="term" value="F:ATP binding"/>
    <property type="evidence" value="ECO:0007669"/>
    <property type="project" value="InterPro"/>
</dbReference>
<organism evidence="2">
    <name type="scientific">marine sediment metagenome</name>
    <dbReference type="NCBI Taxonomy" id="412755"/>
    <lineage>
        <taxon>unclassified sequences</taxon>
        <taxon>metagenomes</taxon>
        <taxon>ecological metagenomes</taxon>
    </lineage>
</organism>
<reference evidence="2" key="1">
    <citation type="journal article" date="2014" name="Front. Microbiol.">
        <title>High frequency of phylogenetically diverse reductive dehalogenase-homologous genes in deep subseafloor sedimentary metagenomes.</title>
        <authorList>
            <person name="Kawai M."/>
            <person name="Futagami T."/>
            <person name="Toyoda A."/>
            <person name="Takaki Y."/>
            <person name="Nishi S."/>
            <person name="Hori S."/>
            <person name="Arai W."/>
            <person name="Tsubouchi T."/>
            <person name="Morono Y."/>
            <person name="Uchiyama I."/>
            <person name="Ito T."/>
            <person name="Fujiyama A."/>
            <person name="Inagaki F."/>
            <person name="Takami H."/>
        </authorList>
    </citation>
    <scope>NUCLEOTIDE SEQUENCE</scope>
    <source>
        <strain evidence="2">Expedition CK06-06</strain>
    </source>
</reference>
<protein>
    <recommendedName>
        <fullName evidence="1">Peptidase C39 domain-containing protein</fullName>
    </recommendedName>
</protein>
<name>X0REW7_9ZZZZ</name>
<dbReference type="AlphaFoldDB" id="X0REW7"/>
<sequence length="73" mass="8557">IAHESTGFFRKLIGQKTHHYVVVIGYNKIQRYLIIDDPARERYWILIDDFNKMWASGYNFLLLVAPAEEKGGE</sequence>
<feature type="domain" description="Peptidase C39" evidence="1">
    <location>
        <begin position="15"/>
        <end position="68"/>
    </location>
</feature>
<dbReference type="Gene3D" id="3.90.70.10">
    <property type="entry name" value="Cysteine proteinases"/>
    <property type="match status" value="1"/>
</dbReference>
<evidence type="ECO:0000313" key="2">
    <source>
        <dbReference type="EMBL" id="GAF67308.1"/>
    </source>
</evidence>
<comment type="caution">
    <text evidence="2">The sequence shown here is derived from an EMBL/GenBank/DDBJ whole genome shotgun (WGS) entry which is preliminary data.</text>
</comment>
<dbReference type="EMBL" id="BARS01008790">
    <property type="protein sequence ID" value="GAF67308.1"/>
    <property type="molecule type" value="Genomic_DNA"/>
</dbReference>
<evidence type="ECO:0000259" key="1">
    <source>
        <dbReference type="Pfam" id="PF03412"/>
    </source>
</evidence>
<dbReference type="GO" id="GO:0008233">
    <property type="term" value="F:peptidase activity"/>
    <property type="evidence" value="ECO:0007669"/>
    <property type="project" value="InterPro"/>
</dbReference>
<proteinExistence type="predicted"/>
<gene>
    <name evidence="2" type="ORF">S01H1_16683</name>
</gene>
<accession>X0REW7</accession>
<feature type="non-terminal residue" evidence="2">
    <location>
        <position position="1"/>
    </location>
</feature>
<dbReference type="InterPro" id="IPR005074">
    <property type="entry name" value="Peptidase_C39"/>
</dbReference>
<dbReference type="Pfam" id="PF03412">
    <property type="entry name" value="Peptidase_C39"/>
    <property type="match status" value="1"/>
</dbReference>